<organism evidence="2 3">
    <name type="scientific">Falsiroseomonas bella</name>
    <dbReference type="NCBI Taxonomy" id="2184016"/>
    <lineage>
        <taxon>Bacteria</taxon>
        <taxon>Pseudomonadati</taxon>
        <taxon>Pseudomonadota</taxon>
        <taxon>Alphaproteobacteria</taxon>
        <taxon>Acetobacterales</taxon>
        <taxon>Roseomonadaceae</taxon>
        <taxon>Falsiroseomonas</taxon>
    </lineage>
</organism>
<dbReference type="Gene3D" id="3.40.50.10540">
    <property type="entry name" value="Crotonobetainyl-coa:carnitine coa-transferase, domain 1"/>
    <property type="match status" value="1"/>
</dbReference>
<sequence length="348" mass="36006">MSAPLPLRGVKVVELGSVIAAPYAASLLAEFGAEVVKVERPDGGDALRNMGVRANGVPLWWHVASRNKRLVTLDLKEEEGRAAFLALVDAADVLLENNRPGVMDRLGFGWKALSARNPRLVMASISGFGQTGPYAPRPGFGKIAEAFSGAVALTGAPQDIPLHVGFSLADACAGLAAVYGVAAALHARDVLGTGRGAHVDVALYEPMLRMAECQAALTRLLGTAARRQGSNDPWGFGAPGERRIATARCADGGWIAAILEPGSTLDLDALAAAQARPDALAALRAAGVQAAPVQDGMSLQQDPYFAARGDVIRTQDGTAGTLAVPGAVPHGYDRGGLRDFLPSGPPAE</sequence>
<dbReference type="SUPFAM" id="SSF89796">
    <property type="entry name" value="CoA-transferase family III (CaiB/BaiF)"/>
    <property type="match status" value="1"/>
</dbReference>
<dbReference type="RefSeq" id="WP_109868579.1">
    <property type="nucleotide sequence ID" value="NZ_QGNA01000001.1"/>
</dbReference>
<dbReference type="Proteomes" id="UP000245765">
    <property type="component" value="Unassembled WGS sequence"/>
</dbReference>
<dbReference type="InterPro" id="IPR023606">
    <property type="entry name" value="CoA-Trfase_III_dom_1_sf"/>
</dbReference>
<evidence type="ECO:0000313" key="3">
    <source>
        <dbReference type="Proteomes" id="UP000245765"/>
    </source>
</evidence>
<dbReference type="EMBL" id="QGNA01000001">
    <property type="protein sequence ID" value="PWS37957.1"/>
    <property type="molecule type" value="Genomic_DNA"/>
</dbReference>
<evidence type="ECO:0008006" key="4">
    <source>
        <dbReference type="Google" id="ProtNLM"/>
    </source>
</evidence>
<protein>
    <recommendedName>
        <fullName evidence="4">CoA transferase</fullName>
    </recommendedName>
</protein>
<dbReference type="AlphaFoldDB" id="A0A317FIQ1"/>
<reference evidence="3" key="1">
    <citation type="submission" date="2018-05" db="EMBL/GenBank/DDBJ databases">
        <authorList>
            <person name="Du Z."/>
            <person name="Wang X."/>
        </authorList>
    </citation>
    <scope>NUCLEOTIDE SEQUENCE [LARGE SCALE GENOMIC DNA]</scope>
    <source>
        <strain evidence="3">CQN31</strain>
    </source>
</reference>
<dbReference type="Pfam" id="PF02515">
    <property type="entry name" value="CoA_transf_3"/>
    <property type="match status" value="1"/>
</dbReference>
<dbReference type="InterPro" id="IPR050509">
    <property type="entry name" value="CoA-transferase_III"/>
</dbReference>
<keyword evidence="3" id="KW-1185">Reference proteome</keyword>
<dbReference type="PANTHER" id="PTHR48228:SF6">
    <property type="entry name" value="L-CARNITINE COA-TRANSFERASE"/>
    <property type="match status" value="1"/>
</dbReference>
<comment type="caution">
    <text evidence="2">The sequence shown here is derived from an EMBL/GenBank/DDBJ whole genome shotgun (WGS) entry which is preliminary data.</text>
</comment>
<evidence type="ECO:0000256" key="1">
    <source>
        <dbReference type="ARBA" id="ARBA00022679"/>
    </source>
</evidence>
<dbReference type="GO" id="GO:0016740">
    <property type="term" value="F:transferase activity"/>
    <property type="evidence" value="ECO:0007669"/>
    <property type="project" value="UniProtKB-KW"/>
</dbReference>
<dbReference type="PANTHER" id="PTHR48228">
    <property type="entry name" value="SUCCINYL-COA--D-CITRAMALATE COA-TRANSFERASE"/>
    <property type="match status" value="1"/>
</dbReference>
<dbReference type="OrthoDB" id="7247435at2"/>
<accession>A0A317FIQ1</accession>
<keyword evidence="1" id="KW-0808">Transferase</keyword>
<dbReference type="InterPro" id="IPR003673">
    <property type="entry name" value="CoA-Trfase_fam_III"/>
</dbReference>
<gene>
    <name evidence="2" type="ORF">DFH01_01180</name>
</gene>
<proteinExistence type="predicted"/>
<name>A0A317FIQ1_9PROT</name>
<evidence type="ECO:0000313" key="2">
    <source>
        <dbReference type="EMBL" id="PWS37957.1"/>
    </source>
</evidence>